<proteinExistence type="predicted"/>
<dbReference type="OrthoDB" id="9148571at2"/>
<keyword evidence="2" id="KW-1185">Reference proteome</keyword>
<name>A0A1H7EVL0_9SPHI</name>
<evidence type="ECO:0000313" key="2">
    <source>
        <dbReference type="Proteomes" id="UP000198916"/>
    </source>
</evidence>
<dbReference type="STRING" id="332977.SAMN05421740_10153"/>
<accession>A0A1H7EVL0</accession>
<dbReference type="EMBL" id="FNZR01000001">
    <property type="protein sequence ID" value="SEK17946.1"/>
    <property type="molecule type" value="Genomic_DNA"/>
</dbReference>
<sequence length="1132" mass="126738">MAEKAGLIYRFSIDLSQHEFDGGGWLYTELADTSDLYVLQQPGSGSGSAIGHVLRYATRIPALKAFREAADPAARRRNLFAAVLFPIADANPTAGYDELIAESILYDDGFAKIVHANQPVNQDLLQETDKTNPPMKDAGIRLGWDDEQLSIWYNRQLDQKNENGTAVDSPLGVFAYAVDVRKADDTTWHPQNRVMANANILLNGQVAILAAGDDLELGTEVHPVSHGHAAADGFWLPMYYAGWIGKSLAIPDKDAEEISQLPLKQTFHPYRQHPDDRVELLYGNKYHFRVRLLDVSGGGATATDEPLNGGQKPEASLHFKRHTAAGTLHILNVKETFAKQHYETDADGQIIDSPANVSIDTGVLENLLDADQVLRIKRPLLSYPAVAFTGKYAQVTDKLKAILQDLDPAVKSVELGLPDPDVDYFKVKVEVKSLEMDNVGKEPYFLLYEKLFRLDEAPDDYSQTFGLEIVYKDFAQLTYASFDDTGSSRQLVLPTSRNLRISLIPVISQAQAGEGAASHDYADESVYEGKAVLLSAFKAAADERHLLSPINGGFRAFYLQPDHHTEAHTVGQKKQTAIGYQAIPLSIQLPKTSVELARLANQLDLVARNLTLEAPRGYRIQFGCSKEIRHSLAPEASSLTLSENSELFNQWIVAVDFSILRDWAWDALDVRSIHIFRKLKNEKDEKFGDEALAGTVDLIDTANIKSLLDDVQRDHTRFIFLDAIDPKKVNKTFPDEILATYRIQLNFKKGYEHTQLDDDIAATLHLPITIIPRQVPKLVSAGTALSPYTYDEAKYTYTNPRQKFLWLEFEEPPQDPDDAYFVRVLNHAPDPLLCRVDAELLGVDYQDASFTIDDEKIRTIIPGMNNDYVGMGAMQEMIPEDTVDGKPGRIYMVPLPQGLHANSDELFGFFTYEIRVGHKRTSWSTAQGRYGRPLRVNGVQHPAPELVCSAFRRSKVEKLAPMFSEIVISAPFAAAVSNGKNVAAYPPQTSLWYLLYTQVVQADGKSYRNLLIESGHLPYQVKLDKATNRYLKADHVRLGSTMLNLKTIREKLKTLGLPTNSSLSVLAVEMFPLENEWQYNVYREKIHNDDELFVNEHARRTIANPLTDQLSKFRIYRSSALVSIADFCCDDC</sequence>
<dbReference type="AlphaFoldDB" id="A0A1H7EVL0"/>
<dbReference type="Proteomes" id="UP000198916">
    <property type="component" value="Unassembled WGS sequence"/>
</dbReference>
<dbReference type="RefSeq" id="WP_090601860.1">
    <property type="nucleotide sequence ID" value="NZ_FNZR01000001.1"/>
</dbReference>
<gene>
    <name evidence="1" type="ORF">SAMN05421740_10153</name>
</gene>
<organism evidence="1 2">
    <name type="scientific">Parapedobacter koreensis</name>
    <dbReference type="NCBI Taxonomy" id="332977"/>
    <lineage>
        <taxon>Bacteria</taxon>
        <taxon>Pseudomonadati</taxon>
        <taxon>Bacteroidota</taxon>
        <taxon>Sphingobacteriia</taxon>
        <taxon>Sphingobacteriales</taxon>
        <taxon>Sphingobacteriaceae</taxon>
        <taxon>Parapedobacter</taxon>
    </lineage>
</organism>
<evidence type="ECO:0000313" key="1">
    <source>
        <dbReference type="EMBL" id="SEK17946.1"/>
    </source>
</evidence>
<protein>
    <submittedName>
        <fullName evidence="1">Uncharacterized protein</fullName>
    </submittedName>
</protein>
<reference evidence="2" key="1">
    <citation type="submission" date="2016-10" db="EMBL/GenBank/DDBJ databases">
        <authorList>
            <person name="Varghese N."/>
            <person name="Submissions S."/>
        </authorList>
    </citation>
    <scope>NUCLEOTIDE SEQUENCE [LARGE SCALE GENOMIC DNA]</scope>
    <source>
        <strain evidence="2">Jip14</strain>
    </source>
</reference>